<dbReference type="AlphaFoldDB" id="A0A9W6VFP4"/>
<comment type="caution">
    <text evidence="2">The sequence shown here is derived from an EMBL/GenBank/DDBJ whole genome shotgun (WGS) entry which is preliminary data.</text>
</comment>
<protein>
    <submittedName>
        <fullName evidence="2">Uncharacterized protein</fullName>
    </submittedName>
</protein>
<dbReference type="Proteomes" id="UP001165136">
    <property type="component" value="Unassembled WGS sequence"/>
</dbReference>
<proteinExistence type="predicted"/>
<feature type="region of interest" description="Disordered" evidence="1">
    <location>
        <begin position="39"/>
        <end position="83"/>
    </location>
</feature>
<sequence>MCGGPSCSASSCDGWTGDRRLRGDDKVRTVMSSRVDTVKGVAPSRGCGSGAPTGRSVWGLAPSRGVGAEPAQDTGARELAEGQ</sequence>
<dbReference type="EMBL" id="BSTI01000007">
    <property type="protein sequence ID" value="GLY66995.1"/>
    <property type="molecule type" value="Genomic_DNA"/>
</dbReference>
<evidence type="ECO:0000313" key="3">
    <source>
        <dbReference type="Proteomes" id="UP001165136"/>
    </source>
</evidence>
<name>A0A9W6VFP4_9PSEU</name>
<evidence type="ECO:0000313" key="2">
    <source>
        <dbReference type="EMBL" id="GLY66995.1"/>
    </source>
</evidence>
<organism evidence="2 3">
    <name type="scientific">Amycolatopsis taiwanensis</name>
    <dbReference type="NCBI Taxonomy" id="342230"/>
    <lineage>
        <taxon>Bacteria</taxon>
        <taxon>Bacillati</taxon>
        <taxon>Actinomycetota</taxon>
        <taxon>Actinomycetes</taxon>
        <taxon>Pseudonocardiales</taxon>
        <taxon>Pseudonocardiaceae</taxon>
        <taxon>Amycolatopsis</taxon>
    </lineage>
</organism>
<feature type="region of interest" description="Disordered" evidence="1">
    <location>
        <begin position="1"/>
        <end position="26"/>
    </location>
</feature>
<accession>A0A9W6VFP4</accession>
<feature type="compositionally biased region" description="Basic and acidic residues" evidence="1">
    <location>
        <begin position="16"/>
        <end position="26"/>
    </location>
</feature>
<gene>
    <name evidence="2" type="ORF">Atai01_36140</name>
</gene>
<keyword evidence="3" id="KW-1185">Reference proteome</keyword>
<evidence type="ECO:0000256" key="1">
    <source>
        <dbReference type="SAM" id="MobiDB-lite"/>
    </source>
</evidence>
<reference evidence="2" key="1">
    <citation type="submission" date="2023-03" db="EMBL/GenBank/DDBJ databases">
        <title>Amycolatopsis taiwanensis NBRC 103393.</title>
        <authorList>
            <person name="Ichikawa N."/>
            <person name="Sato H."/>
            <person name="Tonouchi N."/>
        </authorList>
    </citation>
    <scope>NUCLEOTIDE SEQUENCE</scope>
    <source>
        <strain evidence="2">NBRC 103393</strain>
    </source>
</reference>